<sequence>MRRQFIPVNMHTVEFLLPSDAIDDSPGDHIRDSIEYLGGGSFGNAIKIKSYLCPDGHRKTVAIKKLYEPFRNKKTALRAYREIKLLQLLVHENVVKLLDLYTPDTSPSTLYRVFIVTEYGGKTLYEILKLQREEGRVLLTPDHHVFIIYQLLRALKYIHSANVIHRDLKPSNLAITSDCDLVVLDFGLARTLNTETAGLSTYVMTRWYRSPEVIYWKIDSYDTQADMWSVGCILAELSLGRPLFPGENNMAQYRLIAELCGSPDDDLKAKLSSDEAVYKVILNLGTYPRKCFADVFSNCSPKLVDFLDRILVLDPEKRMTVTEALAHPYVADYSMPDDEPTVTEPFSIDDCEQSRSLEEWKELVFNEIVNFRQFTDHL</sequence>
<evidence type="ECO:0000313" key="8">
    <source>
        <dbReference type="EMBL" id="MFH4975854.1"/>
    </source>
</evidence>
<dbReference type="Gene3D" id="1.10.510.10">
    <property type="entry name" value="Transferase(Phosphotransferase) domain 1"/>
    <property type="match status" value="1"/>
</dbReference>
<feature type="binding site" evidence="6">
    <location>
        <position position="65"/>
    </location>
    <ligand>
        <name>ATP</name>
        <dbReference type="ChEBI" id="CHEBI:30616"/>
    </ligand>
</feature>
<keyword evidence="3 6" id="KW-0547">Nucleotide-binding</keyword>
<gene>
    <name evidence="8" type="ORF">AB6A40_002563</name>
</gene>
<dbReference type="SMART" id="SM00220">
    <property type="entry name" value="S_TKc"/>
    <property type="match status" value="1"/>
</dbReference>
<dbReference type="GO" id="GO:0005737">
    <property type="term" value="C:cytoplasm"/>
    <property type="evidence" value="ECO:0007669"/>
    <property type="project" value="UniProtKB-ARBA"/>
</dbReference>
<dbReference type="InterPro" id="IPR011009">
    <property type="entry name" value="Kinase-like_dom_sf"/>
</dbReference>
<dbReference type="AlphaFoldDB" id="A0ABD6E6X4"/>
<dbReference type="InterPro" id="IPR050117">
    <property type="entry name" value="MAPK"/>
</dbReference>
<dbReference type="EMBL" id="JBGFUD010001158">
    <property type="protein sequence ID" value="MFH4975854.1"/>
    <property type="molecule type" value="Genomic_DNA"/>
</dbReference>
<dbReference type="PROSITE" id="PS50011">
    <property type="entry name" value="PROTEIN_KINASE_DOM"/>
    <property type="match status" value="1"/>
</dbReference>
<keyword evidence="9" id="KW-1185">Reference proteome</keyword>
<dbReference type="Pfam" id="PF00069">
    <property type="entry name" value="Pkinase"/>
    <property type="match status" value="1"/>
</dbReference>
<keyword evidence="1" id="KW-0723">Serine/threonine-protein kinase</keyword>
<evidence type="ECO:0000313" key="9">
    <source>
        <dbReference type="Proteomes" id="UP001608902"/>
    </source>
</evidence>
<dbReference type="PANTHER" id="PTHR24055">
    <property type="entry name" value="MITOGEN-ACTIVATED PROTEIN KINASE"/>
    <property type="match status" value="1"/>
</dbReference>
<organism evidence="8 9">
    <name type="scientific">Gnathostoma spinigerum</name>
    <dbReference type="NCBI Taxonomy" id="75299"/>
    <lineage>
        <taxon>Eukaryota</taxon>
        <taxon>Metazoa</taxon>
        <taxon>Ecdysozoa</taxon>
        <taxon>Nematoda</taxon>
        <taxon>Chromadorea</taxon>
        <taxon>Rhabditida</taxon>
        <taxon>Spirurina</taxon>
        <taxon>Gnathostomatomorpha</taxon>
        <taxon>Gnathostomatoidea</taxon>
        <taxon>Gnathostomatidae</taxon>
        <taxon>Gnathostoma</taxon>
    </lineage>
</organism>
<evidence type="ECO:0000259" key="7">
    <source>
        <dbReference type="PROSITE" id="PS50011"/>
    </source>
</evidence>
<dbReference type="Proteomes" id="UP001608902">
    <property type="component" value="Unassembled WGS sequence"/>
</dbReference>
<dbReference type="PROSITE" id="PS01351">
    <property type="entry name" value="MAPK"/>
    <property type="match status" value="1"/>
</dbReference>
<evidence type="ECO:0000256" key="5">
    <source>
        <dbReference type="ARBA" id="ARBA00022840"/>
    </source>
</evidence>
<dbReference type="GO" id="GO:0005524">
    <property type="term" value="F:ATP binding"/>
    <property type="evidence" value="ECO:0007669"/>
    <property type="project" value="UniProtKB-UniRule"/>
</dbReference>
<dbReference type="InterPro" id="IPR000719">
    <property type="entry name" value="Prot_kinase_dom"/>
</dbReference>
<dbReference type="Gene3D" id="3.30.200.20">
    <property type="entry name" value="Phosphorylase Kinase, domain 1"/>
    <property type="match status" value="1"/>
</dbReference>
<dbReference type="GO" id="GO:0004674">
    <property type="term" value="F:protein serine/threonine kinase activity"/>
    <property type="evidence" value="ECO:0007669"/>
    <property type="project" value="UniProtKB-KW"/>
</dbReference>
<keyword evidence="5 6" id="KW-0067">ATP-binding</keyword>
<name>A0ABD6E6X4_9BILA</name>
<protein>
    <recommendedName>
        <fullName evidence="7">Protein kinase domain-containing protein</fullName>
    </recommendedName>
</protein>
<evidence type="ECO:0000256" key="3">
    <source>
        <dbReference type="ARBA" id="ARBA00022741"/>
    </source>
</evidence>
<accession>A0ABD6E6X4</accession>
<dbReference type="InterPro" id="IPR003527">
    <property type="entry name" value="MAP_kinase_CS"/>
</dbReference>
<keyword evidence="2" id="KW-0808">Transferase</keyword>
<comment type="caution">
    <text evidence="8">The sequence shown here is derived from an EMBL/GenBank/DDBJ whole genome shotgun (WGS) entry which is preliminary data.</text>
</comment>
<evidence type="ECO:0000256" key="2">
    <source>
        <dbReference type="ARBA" id="ARBA00022679"/>
    </source>
</evidence>
<dbReference type="PROSITE" id="PS00107">
    <property type="entry name" value="PROTEIN_KINASE_ATP"/>
    <property type="match status" value="1"/>
</dbReference>
<reference evidence="8 9" key="1">
    <citation type="submission" date="2024-08" db="EMBL/GenBank/DDBJ databases">
        <title>Gnathostoma spinigerum genome.</title>
        <authorList>
            <person name="Gonzalez-Bertolin B."/>
            <person name="Monzon S."/>
            <person name="Zaballos A."/>
            <person name="Jimenez P."/>
            <person name="Dekumyoy P."/>
            <person name="Varona S."/>
            <person name="Cuesta I."/>
            <person name="Sumanam S."/>
            <person name="Adisakwattana P."/>
            <person name="Gasser R.B."/>
            <person name="Hernandez-Gonzalez A."/>
            <person name="Young N.D."/>
            <person name="Perteguer M.J."/>
        </authorList>
    </citation>
    <scope>NUCLEOTIDE SEQUENCE [LARGE SCALE GENOMIC DNA]</scope>
    <source>
        <strain evidence="8">AL3</strain>
        <tissue evidence="8">Liver</tissue>
    </source>
</reference>
<dbReference type="FunFam" id="1.10.510.10:FF:000624">
    <property type="entry name" value="Mitogen-activated protein kinase"/>
    <property type="match status" value="1"/>
</dbReference>
<proteinExistence type="predicted"/>
<dbReference type="InterPro" id="IPR017441">
    <property type="entry name" value="Protein_kinase_ATP_BS"/>
</dbReference>
<evidence type="ECO:0000256" key="4">
    <source>
        <dbReference type="ARBA" id="ARBA00022777"/>
    </source>
</evidence>
<evidence type="ECO:0000256" key="6">
    <source>
        <dbReference type="PROSITE-ProRule" id="PRU10141"/>
    </source>
</evidence>
<dbReference type="SUPFAM" id="SSF56112">
    <property type="entry name" value="Protein kinase-like (PK-like)"/>
    <property type="match status" value="1"/>
</dbReference>
<feature type="domain" description="Protein kinase" evidence="7">
    <location>
        <begin position="31"/>
        <end position="330"/>
    </location>
</feature>
<keyword evidence="4" id="KW-0418">Kinase</keyword>
<evidence type="ECO:0000256" key="1">
    <source>
        <dbReference type="ARBA" id="ARBA00022527"/>
    </source>
</evidence>